<accession>A0A7W5E5I0</accession>
<reference evidence="1 2" key="1">
    <citation type="submission" date="2020-08" db="EMBL/GenBank/DDBJ databases">
        <title>Genomic Encyclopedia of Type Strains, Phase III (KMG-III): the genomes of soil and plant-associated and newly described type strains.</title>
        <authorList>
            <person name="Whitman W."/>
        </authorList>
    </citation>
    <scope>NUCLEOTIDE SEQUENCE [LARGE SCALE GENOMIC DNA]</scope>
    <source>
        <strain evidence="1 2">CECT 8075</strain>
    </source>
</reference>
<gene>
    <name evidence="1" type="ORF">FHS27_005783</name>
</gene>
<name>A0A7W5E5I0_9BACT</name>
<proteinExistence type="predicted"/>
<dbReference type="AlphaFoldDB" id="A0A7W5E5I0"/>
<organism evidence="1 2">
    <name type="scientific">Aporhodopirellula rubra</name>
    <dbReference type="NCBI Taxonomy" id="980271"/>
    <lineage>
        <taxon>Bacteria</taxon>
        <taxon>Pseudomonadati</taxon>
        <taxon>Planctomycetota</taxon>
        <taxon>Planctomycetia</taxon>
        <taxon>Pirellulales</taxon>
        <taxon>Pirellulaceae</taxon>
        <taxon>Aporhodopirellula</taxon>
    </lineage>
</organism>
<sequence>MIPHSLRPSYRTMWQIQEPTADPKTAAIPDLTGTWSSDGKDWICSASGGARGITLGDADSSFQLSVANVGSDTLPVSGEQYVSGDSWKIDYPQVTGQYRLRLSIRVVHASATRIVWEPTFSIQTSLLDTDPSLELTAIGRFDETANANLPADLPDDVSVSAIRAGDGNGQLLVLLGPQDAPFTKHRSSGKRLDLRVFGEFLEKGVIRKARPWVILDRTDAGVSSEDLSRYCNELCNTPLPLTA</sequence>
<keyword evidence="2" id="KW-1185">Reference proteome</keyword>
<dbReference type="RefSeq" id="WP_315854708.1">
    <property type="nucleotide sequence ID" value="NZ_JACHXU010000029.1"/>
</dbReference>
<evidence type="ECO:0000313" key="2">
    <source>
        <dbReference type="Proteomes" id="UP000536179"/>
    </source>
</evidence>
<evidence type="ECO:0000313" key="1">
    <source>
        <dbReference type="EMBL" id="MBB3209938.1"/>
    </source>
</evidence>
<dbReference type="EMBL" id="JACHXU010000029">
    <property type="protein sequence ID" value="MBB3209938.1"/>
    <property type="molecule type" value="Genomic_DNA"/>
</dbReference>
<protein>
    <submittedName>
        <fullName evidence="1">Uncharacterized protein</fullName>
    </submittedName>
</protein>
<dbReference type="Proteomes" id="UP000536179">
    <property type="component" value="Unassembled WGS sequence"/>
</dbReference>
<comment type="caution">
    <text evidence="1">The sequence shown here is derived from an EMBL/GenBank/DDBJ whole genome shotgun (WGS) entry which is preliminary data.</text>
</comment>